<name>A0A7S1C6V1_9STRA</name>
<dbReference type="Gene3D" id="1.10.238.10">
    <property type="entry name" value="EF-hand"/>
    <property type="match status" value="1"/>
</dbReference>
<feature type="compositionally biased region" description="Basic and acidic residues" evidence="2">
    <location>
        <begin position="160"/>
        <end position="181"/>
    </location>
</feature>
<dbReference type="PROSITE" id="PS00018">
    <property type="entry name" value="EF_HAND_1"/>
    <property type="match status" value="2"/>
</dbReference>
<gene>
    <name evidence="4" type="ORF">BSP0115_LOCUS4379</name>
</gene>
<keyword evidence="1" id="KW-0106">Calcium</keyword>
<reference evidence="4" key="1">
    <citation type="submission" date="2021-01" db="EMBL/GenBank/DDBJ databases">
        <authorList>
            <person name="Corre E."/>
            <person name="Pelletier E."/>
            <person name="Niang G."/>
            <person name="Scheremetjew M."/>
            <person name="Finn R."/>
            <person name="Kale V."/>
            <person name="Holt S."/>
            <person name="Cochrane G."/>
            <person name="Meng A."/>
            <person name="Brown T."/>
            <person name="Cohen L."/>
        </authorList>
    </citation>
    <scope>NUCLEOTIDE SEQUENCE</scope>
    <source>
        <strain evidence="4">Ms1</strain>
    </source>
</reference>
<dbReference type="InterPro" id="IPR018247">
    <property type="entry name" value="EF_Hand_1_Ca_BS"/>
</dbReference>
<feature type="domain" description="EF-hand" evidence="3">
    <location>
        <begin position="55"/>
        <end position="90"/>
    </location>
</feature>
<dbReference type="EMBL" id="HBFS01006483">
    <property type="protein sequence ID" value="CAD8911174.1"/>
    <property type="molecule type" value="Transcribed_RNA"/>
</dbReference>
<proteinExistence type="predicted"/>
<evidence type="ECO:0000313" key="4">
    <source>
        <dbReference type="EMBL" id="CAD8911174.1"/>
    </source>
</evidence>
<feature type="region of interest" description="Disordered" evidence="2">
    <location>
        <begin position="97"/>
        <end position="193"/>
    </location>
</feature>
<evidence type="ECO:0000259" key="3">
    <source>
        <dbReference type="PROSITE" id="PS50222"/>
    </source>
</evidence>
<organism evidence="4">
    <name type="scientific">Bicosoecida sp. CB-2014</name>
    <dbReference type="NCBI Taxonomy" id="1486930"/>
    <lineage>
        <taxon>Eukaryota</taxon>
        <taxon>Sar</taxon>
        <taxon>Stramenopiles</taxon>
        <taxon>Bigyra</taxon>
        <taxon>Opalozoa</taxon>
        <taxon>Bicosoecida</taxon>
    </lineage>
</organism>
<dbReference type="SMART" id="SM00054">
    <property type="entry name" value="EFh"/>
    <property type="match status" value="2"/>
</dbReference>
<dbReference type="PROSITE" id="PS50222">
    <property type="entry name" value="EF_HAND_2"/>
    <property type="match status" value="2"/>
</dbReference>
<dbReference type="CDD" id="cd00051">
    <property type="entry name" value="EFh"/>
    <property type="match status" value="1"/>
</dbReference>
<dbReference type="AlphaFoldDB" id="A0A7S1C6V1"/>
<feature type="compositionally biased region" description="Acidic residues" evidence="2">
    <location>
        <begin position="112"/>
        <end position="158"/>
    </location>
</feature>
<evidence type="ECO:0000256" key="2">
    <source>
        <dbReference type="SAM" id="MobiDB-lite"/>
    </source>
</evidence>
<sequence>MGLCGSSEQVYAEEDKAAVLEEVRKKFAKYDTDNSGEIETSELGALIADVTGEKMTPLELQDAIRVLDTDGGGTVGWREFRAWFLSDEDDEAKVLALDQEDQEEMASRRMEEEAEEEAEAGEGAEAEAAVEAEEAAEEAEAAAEDDEDDGDAEAEAEAEAAARRKAAEEEAARTQLEEAARQIDSSDEEADGI</sequence>
<protein>
    <recommendedName>
        <fullName evidence="3">EF-hand domain-containing protein</fullName>
    </recommendedName>
</protein>
<dbReference type="GO" id="GO:0005509">
    <property type="term" value="F:calcium ion binding"/>
    <property type="evidence" value="ECO:0007669"/>
    <property type="project" value="InterPro"/>
</dbReference>
<evidence type="ECO:0000256" key="1">
    <source>
        <dbReference type="ARBA" id="ARBA00022837"/>
    </source>
</evidence>
<dbReference type="SUPFAM" id="SSF47473">
    <property type="entry name" value="EF-hand"/>
    <property type="match status" value="1"/>
</dbReference>
<dbReference type="Pfam" id="PF13499">
    <property type="entry name" value="EF-hand_7"/>
    <property type="match status" value="1"/>
</dbReference>
<dbReference type="InterPro" id="IPR011992">
    <property type="entry name" value="EF-hand-dom_pair"/>
</dbReference>
<feature type="domain" description="EF-hand" evidence="3">
    <location>
        <begin position="18"/>
        <end position="53"/>
    </location>
</feature>
<dbReference type="InterPro" id="IPR002048">
    <property type="entry name" value="EF_hand_dom"/>
</dbReference>
<accession>A0A7S1C6V1</accession>